<keyword evidence="4" id="KW-1185">Reference proteome</keyword>
<evidence type="ECO:0000313" key="3">
    <source>
        <dbReference type="EMBL" id="EFK57803.1"/>
    </source>
</evidence>
<name>D7VPF6_SPHSI</name>
<keyword evidence="1" id="KW-0812">Transmembrane</keyword>
<keyword evidence="3" id="KW-0808">Transferase</keyword>
<feature type="transmembrane region" description="Helical" evidence="1">
    <location>
        <begin position="20"/>
        <end position="39"/>
    </location>
</feature>
<evidence type="ECO:0000313" key="4">
    <source>
        <dbReference type="Proteomes" id="UP000006258"/>
    </source>
</evidence>
<accession>D7VPF6</accession>
<dbReference type="InterPro" id="IPR036890">
    <property type="entry name" value="HATPase_C_sf"/>
</dbReference>
<dbReference type="InterPro" id="IPR050640">
    <property type="entry name" value="Bact_2-comp_sensor_kinase"/>
</dbReference>
<organism evidence="3 4">
    <name type="scientific">Sphingobacterium spiritivorum ATCC 33861</name>
    <dbReference type="NCBI Taxonomy" id="525373"/>
    <lineage>
        <taxon>Bacteria</taxon>
        <taxon>Pseudomonadati</taxon>
        <taxon>Bacteroidota</taxon>
        <taxon>Sphingobacteriia</taxon>
        <taxon>Sphingobacteriales</taxon>
        <taxon>Sphingobacteriaceae</taxon>
        <taxon>Sphingobacterium</taxon>
    </lineage>
</organism>
<dbReference type="PANTHER" id="PTHR34220:SF7">
    <property type="entry name" value="SENSOR HISTIDINE KINASE YPDA"/>
    <property type="match status" value="1"/>
</dbReference>
<dbReference type="HOGENOM" id="CLU_020473_1_0_10"/>
<dbReference type="OrthoDB" id="9792992at2"/>
<keyword evidence="1" id="KW-1133">Transmembrane helix</keyword>
<feature type="domain" description="Signal transduction histidine kinase internal region" evidence="2">
    <location>
        <begin position="162"/>
        <end position="236"/>
    </location>
</feature>
<evidence type="ECO:0000256" key="1">
    <source>
        <dbReference type="SAM" id="Phobius"/>
    </source>
</evidence>
<feature type="transmembrane region" description="Helical" evidence="1">
    <location>
        <begin position="118"/>
        <end position="141"/>
    </location>
</feature>
<sequence>MINKLNSLTSQLLWETGFRFLRHLLIFLMVSLITMNILWDEPIRILPDRYMAWIIYLLLFLTVIYINMYGLVPKLLLPGKIKKYLFAVAGLMFFFLISVGTLQNVADEDSIPLRTPPIIGILSGLATFMLFITGLTALQFFKYRLRNQQKINQLEKATMEIELANLQSQINPHFLFNMLNNANIMVEEDAKKSSEILSRFNALLQYQVEKGAAKSVTLNEEIIFLNDYLNLEKLRRDRFNFVIEPDDFVDVDLPPLLFIPFVENAVKHNPENDAFIEITFQKSGNALRFVCRNNKPKSVVVKKEGGIGLSNIQQRLNLLFEKKHSLQVLNEKDVYIVIMEIEL</sequence>
<dbReference type="STRING" id="525373.HMPREF0766_12876"/>
<gene>
    <name evidence="3" type="ORF">HMPREF0766_12876</name>
</gene>
<proteinExistence type="predicted"/>
<dbReference type="Pfam" id="PF06580">
    <property type="entry name" value="His_kinase"/>
    <property type="match status" value="1"/>
</dbReference>
<dbReference type="PANTHER" id="PTHR34220">
    <property type="entry name" value="SENSOR HISTIDINE KINASE YPDA"/>
    <property type="match status" value="1"/>
</dbReference>
<keyword evidence="3" id="KW-0418">Kinase</keyword>
<dbReference type="GO" id="GO:0000155">
    <property type="term" value="F:phosphorelay sensor kinase activity"/>
    <property type="evidence" value="ECO:0007669"/>
    <property type="project" value="InterPro"/>
</dbReference>
<keyword evidence="1" id="KW-0472">Membrane</keyword>
<reference evidence="3" key="1">
    <citation type="submission" date="2010-07" db="EMBL/GenBank/DDBJ databases">
        <authorList>
            <person name="Muzny D."/>
            <person name="Qin X."/>
            <person name="Buhay C."/>
            <person name="Dugan-Rocha S."/>
            <person name="Ding Y."/>
            <person name="Chen G."/>
            <person name="Hawes A."/>
            <person name="Holder M."/>
            <person name="Jhangiani S."/>
            <person name="Johnson A."/>
            <person name="Khan Z."/>
            <person name="Li Z."/>
            <person name="Liu W."/>
            <person name="Liu X."/>
            <person name="Perez L."/>
            <person name="Shen H."/>
            <person name="Wang Q."/>
            <person name="Watt J."/>
            <person name="Xi L."/>
            <person name="Xin Y."/>
            <person name="Zhou J."/>
            <person name="Deng J."/>
            <person name="Jiang H."/>
            <person name="Liu Y."/>
            <person name="Qu J."/>
            <person name="Song X.-Z."/>
            <person name="Zhang L."/>
            <person name="Villasana D."/>
            <person name="Johnson A."/>
            <person name="Liu J."/>
            <person name="Liyanage D."/>
            <person name="Lorensuhewa L."/>
            <person name="Robinson T."/>
            <person name="Song A."/>
            <person name="Song B.-B."/>
            <person name="Dinh H."/>
            <person name="Thornton R."/>
            <person name="Coyle M."/>
            <person name="Francisco L."/>
            <person name="Jackson L."/>
            <person name="Javaid M."/>
            <person name="Korchina V."/>
            <person name="Kovar C."/>
            <person name="Mata R."/>
            <person name="Mathew T."/>
            <person name="Ngo R."/>
            <person name="Nguyen L."/>
            <person name="Nguyen N."/>
            <person name="Okwuonu G."/>
            <person name="Ongeri F."/>
            <person name="Pham C."/>
            <person name="Simmons D."/>
            <person name="Wilczek-Boney K."/>
            <person name="Hale W."/>
            <person name="Jakkamsetti A."/>
            <person name="Pham P."/>
            <person name="Ruth R."/>
            <person name="San Lucas F."/>
            <person name="Warren J."/>
            <person name="Zhang J."/>
            <person name="Zhao Z."/>
            <person name="Zhou C."/>
            <person name="Zhu D."/>
            <person name="Lee S."/>
            <person name="Bess C."/>
            <person name="Blankenburg K."/>
            <person name="Forbes L."/>
            <person name="Fu Q."/>
            <person name="Gubbala S."/>
            <person name="Hirani K."/>
            <person name="Jayaseelan J.C."/>
            <person name="Lara F."/>
            <person name="Munidasa M."/>
            <person name="Palculict T."/>
            <person name="Patil S."/>
            <person name="Pu L.-L."/>
            <person name="Saada N."/>
            <person name="Tang L."/>
            <person name="Weissenberger G."/>
            <person name="Zhu Y."/>
            <person name="Hemphill L."/>
            <person name="Shang Y."/>
            <person name="Youmans B."/>
            <person name="Ayvaz T."/>
            <person name="Ross M."/>
            <person name="Santibanez J."/>
            <person name="Aqrawi P."/>
            <person name="Gross S."/>
            <person name="Joshi V."/>
            <person name="Fowler G."/>
            <person name="Nazareth L."/>
            <person name="Reid J."/>
            <person name="Worley K."/>
            <person name="Petrosino J."/>
            <person name="Highlander S."/>
            <person name="Gibbs R."/>
        </authorList>
    </citation>
    <scope>NUCLEOTIDE SEQUENCE [LARGE SCALE GENOMIC DNA]</scope>
    <source>
        <strain evidence="3">ATCC 33861</strain>
    </source>
</reference>
<dbReference type="eggNOG" id="COG2972">
    <property type="taxonomic scope" value="Bacteria"/>
</dbReference>
<dbReference type="EMBL" id="ACHA02000011">
    <property type="protein sequence ID" value="EFK57803.1"/>
    <property type="molecule type" value="Genomic_DNA"/>
</dbReference>
<feature type="transmembrane region" description="Helical" evidence="1">
    <location>
        <begin position="51"/>
        <end position="72"/>
    </location>
</feature>
<protein>
    <submittedName>
        <fullName evidence="3">Histidine kinase</fullName>
    </submittedName>
</protein>
<feature type="transmembrane region" description="Helical" evidence="1">
    <location>
        <begin position="84"/>
        <end position="106"/>
    </location>
</feature>
<dbReference type="Gene3D" id="3.30.565.10">
    <property type="entry name" value="Histidine kinase-like ATPase, C-terminal domain"/>
    <property type="match status" value="1"/>
</dbReference>
<dbReference type="InterPro" id="IPR010559">
    <property type="entry name" value="Sig_transdc_His_kin_internal"/>
</dbReference>
<dbReference type="Proteomes" id="UP000006258">
    <property type="component" value="Unassembled WGS sequence"/>
</dbReference>
<comment type="caution">
    <text evidence="3">The sequence shown here is derived from an EMBL/GenBank/DDBJ whole genome shotgun (WGS) entry which is preliminary data.</text>
</comment>
<dbReference type="AlphaFoldDB" id="D7VPF6"/>
<dbReference type="GO" id="GO:0016020">
    <property type="term" value="C:membrane"/>
    <property type="evidence" value="ECO:0007669"/>
    <property type="project" value="InterPro"/>
</dbReference>
<evidence type="ECO:0000259" key="2">
    <source>
        <dbReference type="Pfam" id="PF06580"/>
    </source>
</evidence>